<gene>
    <name evidence="2" type="ORF">PGTUg99_031161</name>
</gene>
<dbReference type="AlphaFoldDB" id="A0A5B0SN89"/>
<dbReference type="Proteomes" id="UP000325313">
    <property type="component" value="Unassembled WGS sequence"/>
</dbReference>
<feature type="compositionally biased region" description="Polar residues" evidence="1">
    <location>
        <begin position="122"/>
        <end position="140"/>
    </location>
</feature>
<evidence type="ECO:0000313" key="3">
    <source>
        <dbReference type="Proteomes" id="UP000325313"/>
    </source>
</evidence>
<feature type="region of interest" description="Disordered" evidence="1">
    <location>
        <begin position="122"/>
        <end position="230"/>
    </location>
</feature>
<protein>
    <submittedName>
        <fullName evidence="2">Uncharacterized protein</fullName>
    </submittedName>
</protein>
<proteinExistence type="predicted"/>
<comment type="caution">
    <text evidence="2">The sequence shown here is derived from an EMBL/GenBank/DDBJ whole genome shotgun (WGS) entry which is preliminary data.</text>
</comment>
<evidence type="ECO:0000313" key="2">
    <source>
        <dbReference type="EMBL" id="KAA1138613.1"/>
    </source>
</evidence>
<organism evidence="2 3">
    <name type="scientific">Puccinia graminis f. sp. tritici</name>
    <dbReference type="NCBI Taxonomy" id="56615"/>
    <lineage>
        <taxon>Eukaryota</taxon>
        <taxon>Fungi</taxon>
        <taxon>Dikarya</taxon>
        <taxon>Basidiomycota</taxon>
        <taxon>Pucciniomycotina</taxon>
        <taxon>Pucciniomycetes</taxon>
        <taxon>Pucciniales</taxon>
        <taxon>Pucciniaceae</taxon>
        <taxon>Puccinia</taxon>
    </lineage>
</organism>
<reference evidence="2 3" key="1">
    <citation type="submission" date="2019-05" db="EMBL/GenBank/DDBJ databases">
        <title>Emergence of the Ug99 lineage of the wheat stem rust pathogen through somatic hybridization.</title>
        <authorList>
            <person name="Li F."/>
            <person name="Upadhyaya N.M."/>
            <person name="Sperschneider J."/>
            <person name="Matny O."/>
            <person name="Nguyen-Phuc H."/>
            <person name="Mago R."/>
            <person name="Raley C."/>
            <person name="Miller M.E."/>
            <person name="Silverstein K.A.T."/>
            <person name="Henningsen E."/>
            <person name="Hirsch C.D."/>
            <person name="Visser B."/>
            <person name="Pretorius Z.A."/>
            <person name="Steffenson B.J."/>
            <person name="Schwessinger B."/>
            <person name="Dodds P.N."/>
            <person name="Figueroa M."/>
        </authorList>
    </citation>
    <scope>NUCLEOTIDE SEQUENCE [LARGE SCALE GENOMIC DNA]</scope>
    <source>
        <strain evidence="2 3">Ug99</strain>
    </source>
</reference>
<feature type="compositionally biased region" description="Polar residues" evidence="1">
    <location>
        <begin position="157"/>
        <end position="170"/>
    </location>
</feature>
<evidence type="ECO:0000256" key="1">
    <source>
        <dbReference type="SAM" id="MobiDB-lite"/>
    </source>
</evidence>
<sequence length="230" mass="24921">MVRKICSVPNQIEDSADKTFTSGVGLVVAVLKPNIEEDSELKIGKKVDLLIQVNHSDWDPIDRLVKTFNVKYIVPANPKLVNTHIMIRVGREFTFDGYLSGWDLKERMAIITVLGFSPINMGASSPNQKTNPYSPKSSPGNKGRRFITFEEHEPKTAQASTESSGSNAEANHTAIPFPSTSQSSSGAALGREDFEPEPIAGIGLNAKGKNKAVEFATPPKKRRGAPGSNS</sequence>
<name>A0A5B0SN89_PUCGR</name>
<accession>A0A5B0SN89</accession>
<dbReference type="EMBL" id="VDEP01000002">
    <property type="protein sequence ID" value="KAA1138613.1"/>
    <property type="molecule type" value="Genomic_DNA"/>
</dbReference>